<keyword evidence="4 7" id="KW-0560">Oxidoreductase</keyword>
<evidence type="ECO:0000256" key="4">
    <source>
        <dbReference type="ARBA" id="ARBA00023002"/>
    </source>
</evidence>
<dbReference type="GO" id="GO:0020037">
    <property type="term" value="F:heme binding"/>
    <property type="evidence" value="ECO:0007669"/>
    <property type="project" value="InterPro"/>
</dbReference>
<accession>A0AAU4JYP1</accession>
<dbReference type="PANTHER" id="PTHR46696">
    <property type="entry name" value="P450, PUTATIVE (EUROFUNG)-RELATED"/>
    <property type="match status" value="1"/>
</dbReference>
<keyword evidence="3 7" id="KW-0479">Metal-binding</keyword>
<gene>
    <name evidence="8" type="ORF">OG579_14355</name>
</gene>
<dbReference type="EMBL" id="CP108021">
    <property type="protein sequence ID" value="WUM18904.1"/>
    <property type="molecule type" value="Genomic_DNA"/>
</dbReference>
<evidence type="ECO:0000256" key="6">
    <source>
        <dbReference type="ARBA" id="ARBA00023033"/>
    </source>
</evidence>
<dbReference type="InterPro" id="IPR017972">
    <property type="entry name" value="Cyt_P450_CS"/>
</dbReference>
<name>A0AAU4JYP1_9NOCA</name>
<evidence type="ECO:0000256" key="2">
    <source>
        <dbReference type="ARBA" id="ARBA00022617"/>
    </source>
</evidence>
<evidence type="ECO:0000313" key="9">
    <source>
        <dbReference type="Proteomes" id="UP001432128"/>
    </source>
</evidence>
<keyword evidence="5 7" id="KW-0408">Iron</keyword>
<dbReference type="Gene3D" id="1.10.630.10">
    <property type="entry name" value="Cytochrome P450"/>
    <property type="match status" value="1"/>
</dbReference>
<evidence type="ECO:0000256" key="3">
    <source>
        <dbReference type="ARBA" id="ARBA00022723"/>
    </source>
</evidence>
<dbReference type="GO" id="GO:0005506">
    <property type="term" value="F:iron ion binding"/>
    <property type="evidence" value="ECO:0007669"/>
    <property type="project" value="InterPro"/>
</dbReference>
<dbReference type="KEGG" id="whr:OG579_14355"/>
<evidence type="ECO:0000313" key="8">
    <source>
        <dbReference type="EMBL" id="WUM18904.1"/>
    </source>
</evidence>
<sequence>MTASTSPTAVRVDLRDLPGLQPPSMITAIDEPSRGGLPQVRLPSGHLAVHLTSYRDVHTVLTDISFARARTNTDDGPSFLPTIMPTEMLLNLDHPDHGRLKGFVGSAYSAASVARRAQSVHGVLDVALADLSRDRDRGTADLMATLLDPLTIGFNAAQLGIPAGDVPFFRALSREMQIASDADVPALLESFWTLYRYIEDLVSGRRPVGEGLIADLLAGRDSISPPVTDGEYAAILLGSIVGGDQNVLSVIGKIAYVVLARPELWNHLVDNPDTIPTVTEELLRLLPLGRISTFPRVATRDVPVEHGVILEGDVVYADAHQANRDPAVYPDPWVVDTAREGRRHLQFGYGMHHCMGAAQARMEIIEVLGRLVTDLPGLALTVDPAEIAWDTGILVHRPIGLPVTW</sequence>
<dbReference type="Pfam" id="PF00067">
    <property type="entry name" value="p450"/>
    <property type="match status" value="1"/>
</dbReference>
<keyword evidence="2 7" id="KW-0349">Heme</keyword>
<dbReference type="PROSITE" id="PS00086">
    <property type="entry name" value="CYTOCHROME_P450"/>
    <property type="match status" value="1"/>
</dbReference>
<dbReference type="RefSeq" id="WP_328856479.1">
    <property type="nucleotide sequence ID" value="NZ_CP108021.1"/>
</dbReference>
<organism evidence="8 9">
    <name type="scientific">Williamsia herbipolensis</name>
    <dbReference type="NCBI Taxonomy" id="1603258"/>
    <lineage>
        <taxon>Bacteria</taxon>
        <taxon>Bacillati</taxon>
        <taxon>Actinomycetota</taxon>
        <taxon>Actinomycetes</taxon>
        <taxon>Mycobacteriales</taxon>
        <taxon>Nocardiaceae</taxon>
        <taxon>Williamsia</taxon>
    </lineage>
</organism>
<dbReference type="PANTHER" id="PTHR46696:SF6">
    <property type="entry name" value="P450, PUTATIVE (EUROFUNG)-RELATED"/>
    <property type="match status" value="1"/>
</dbReference>
<comment type="similarity">
    <text evidence="1 7">Belongs to the cytochrome P450 family.</text>
</comment>
<dbReference type="SUPFAM" id="SSF48264">
    <property type="entry name" value="Cytochrome P450"/>
    <property type="match status" value="1"/>
</dbReference>
<dbReference type="GO" id="GO:0004497">
    <property type="term" value="F:monooxygenase activity"/>
    <property type="evidence" value="ECO:0007669"/>
    <property type="project" value="UniProtKB-KW"/>
</dbReference>
<proteinExistence type="inferred from homology"/>
<evidence type="ECO:0000256" key="7">
    <source>
        <dbReference type="RuleBase" id="RU000461"/>
    </source>
</evidence>
<protein>
    <submittedName>
        <fullName evidence="8">Cytochrome P450</fullName>
    </submittedName>
</protein>
<dbReference type="InterPro" id="IPR001128">
    <property type="entry name" value="Cyt_P450"/>
</dbReference>
<dbReference type="AlphaFoldDB" id="A0AAU4JYP1"/>
<dbReference type="GO" id="GO:0016705">
    <property type="term" value="F:oxidoreductase activity, acting on paired donors, with incorporation or reduction of molecular oxygen"/>
    <property type="evidence" value="ECO:0007669"/>
    <property type="project" value="InterPro"/>
</dbReference>
<dbReference type="PRINTS" id="PR00359">
    <property type="entry name" value="BP450"/>
</dbReference>
<reference evidence="8 9" key="1">
    <citation type="submission" date="2022-10" db="EMBL/GenBank/DDBJ databases">
        <title>The complete genomes of actinobacterial strains from the NBC collection.</title>
        <authorList>
            <person name="Joergensen T.S."/>
            <person name="Alvarez Arevalo M."/>
            <person name="Sterndorff E.B."/>
            <person name="Faurdal D."/>
            <person name="Vuksanovic O."/>
            <person name="Mourched A.-S."/>
            <person name="Charusanti P."/>
            <person name="Shaw S."/>
            <person name="Blin K."/>
            <person name="Weber T."/>
        </authorList>
    </citation>
    <scope>NUCLEOTIDE SEQUENCE [LARGE SCALE GENOMIC DNA]</scope>
    <source>
        <strain evidence="8 9">NBC_00319</strain>
    </source>
</reference>
<dbReference type="InterPro" id="IPR036396">
    <property type="entry name" value="Cyt_P450_sf"/>
</dbReference>
<keyword evidence="9" id="KW-1185">Reference proteome</keyword>
<evidence type="ECO:0000256" key="5">
    <source>
        <dbReference type="ARBA" id="ARBA00023004"/>
    </source>
</evidence>
<evidence type="ECO:0000256" key="1">
    <source>
        <dbReference type="ARBA" id="ARBA00010617"/>
    </source>
</evidence>
<dbReference type="Proteomes" id="UP001432128">
    <property type="component" value="Chromosome"/>
</dbReference>
<dbReference type="InterPro" id="IPR002397">
    <property type="entry name" value="Cyt_P450_B"/>
</dbReference>
<keyword evidence="6 7" id="KW-0503">Monooxygenase</keyword>